<gene>
    <name evidence="1" type="ORF">Q7A36_12755</name>
</gene>
<organism evidence="1 2">
    <name type="scientific">Paracraurococcus lichenis</name>
    <dbReference type="NCBI Taxonomy" id="3064888"/>
    <lineage>
        <taxon>Bacteria</taxon>
        <taxon>Pseudomonadati</taxon>
        <taxon>Pseudomonadota</taxon>
        <taxon>Alphaproteobacteria</taxon>
        <taxon>Acetobacterales</taxon>
        <taxon>Roseomonadaceae</taxon>
        <taxon>Paracraurococcus</taxon>
    </lineage>
</organism>
<evidence type="ECO:0000313" key="2">
    <source>
        <dbReference type="Proteomes" id="UP001243009"/>
    </source>
</evidence>
<comment type="caution">
    <text evidence="1">The sequence shown here is derived from an EMBL/GenBank/DDBJ whole genome shotgun (WGS) entry which is preliminary data.</text>
</comment>
<dbReference type="EMBL" id="JAUTWS010000010">
    <property type="protein sequence ID" value="MDO9709216.1"/>
    <property type="molecule type" value="Genomic_DNA"/>
</dbReference>
<proteinExistence type="predicted"/>
<keyword evidence="2" id="KW-1185">Reference proteome</keyword>
<dbReference type="Proteomes" id="UP001243009">
    <property type="component" value="Unassembled WGS sequence"/>
</dbReference>
<dbReference type="RefSeq" id="WP_305104079.1">
    <property type="nucleotide sequence ID" value="NZ_JAUTWS010000010.1"/>
</dbReference>
<sequence>MSDDRSDAASETEEGFVLLEGWMFGALMYPAAVERIEQFPPANDDDPTG</sequence>
<protein>
    <submittedName>
        <fullName evidence="1">Uncharacterized protein</fullName>
    </submittedName>
</protein>
<accession>A0ABT9DZ80</accession>
<name>A0ABT9DZ80_9PROT</name>
<reference evidence="1 2" key="1">
    <citation type="submission" date="2023-08" db="EMBL/GenBank/DDBJ databases">
        <title>The draft genome sequence of Paracraurococcus sp. LOR1-02.</title>
        <authorList>
            <person name="Kingkaew E."/>
            <person name="Tanasupawat S."/>
        </authorList>
    </citation>
    <scope>NUCLEOTIDE SEQUENCE [LARGE SCALE GENOMIC DNA]</scope>
    <source>
        <strain evidence="1 2">LOR1-02</strain>
    </source>
</reference>
<evidence type="ECO:0000313" key="1">
    <source>
        <dbReference type="EMBL" id="MDO9709216.1"/>
    </source>
</evidence>